<keyword evidence="1 2" id="KW-0238">DNA-binding</keyword>
<dbReference type="OrthoDB" id="9812484at2"/>
<proteinExistence type="predicted"/>
<gene>
    <name evidence="5" type="ORF">FKZ61_13950</name>
</gene>
<feature type="DNA-binding region" description="H-T-H motif" evidence="2">
    <location>
        <begin position="34"/>
        <end position="53"/>
    </location>
</feature>
<dbReference type="InterPro" id="IPR036271">
    <property type="entry name" value="Tet_transcr_reg_TetR-rel_C_sf"/>
</dbReference>
<keyword evidence="6" id="KW-1185">Reference proteome</keyword>
<dbReference type="InterPro" id="IPR001647">
    <property type="entry name" value="HTH_TetR"/>
</dbReference>
<accession>A0A540VEB4</accession>
<feature type="domain" description="HTH tetR-type" evidence="4">
    <location>
        <begin position="11"/>
        <end position="71"/>
    </location>
</feature>
<dbReference type="SUPFAM" id="SSF48498">
    <property type="entry name" value="Tetracyclin repressor-like, C-terminal domain"/>
    <property type="match status" value="1"/>
</dbReference>
<dbReference type="Proteomes" id="UP000317371">
    <property type="component" value="Unassembled WGS sequence"/>
</dbReference>
<dbReference type="EMBL" id="VIGC01000017">
    <property type="protein sequence ID" value="TQE95077.1"/>
    <property type="molecule type" value="Genomic_DNA"/>
</dbReference>
<evidence type="ECO:0000313" key="6">
    <source>
        <dbReference type="Proteomes" id="UP000317371"/>
    </source>
</evidence>
<dbReference type="PROSITE" id="PS50977">
    <property type="entry name" value="HTH_TETR_2"/>
    <property type="match status" value="1"/>
</dbReference>
<dbReference type="PRINTS" id="PR00455">
    <property type="entry name" value="HTHTETR"/>
</dbReference>
<dbReference type="FunCoup" id="A0A540VEB4">
    <property type="interactions" value="127"/>
</dbReference>
<name>A0A540VEB4_9CHLR</name>
<evidence type="ECO:0000313" key="5">
    <source>
        <dbReference type="EMBL" id="TQE95077.1"/>
    </source>
</evidence>
<evidence type="ECO:0000256" key="3">
    <source>
        <dbReference type="SAM" id="MobiDB-lite"/>
    </source>
</evidence>
<dbReference type="RefSeq" id="WP_141610754.1">
    <property type="nucleotide sequence ID" value="NZ_VIGC02000017.1"/>
</dbReference>
<organism evidence="5 6">
    <name type="scientific">Litorilinea aerophila</name>
    <dbReference type="NCBI Taxonomy" id="1204385"/>
    <lineage>
        <taxon>Bacteria</taxon>
        <taxon>Bacillati</taxon>
        <taxon>Chloroflexota</taxon>
        <taxon>Caldilineae</taxon>
        <taxon>Caldilineales</taxon>
        <taxon>Caldilineaceae</taxon>
        <taxon>Litorilinea</taxon>
    </lineage>
</organism>
<dbReference type="AlphaFoldDB" id="A0A540VEB4"/>
<dbReference type="Pfam" id="PF21256">
    <property type="entry name" value="TetR_C_5-like"/>
    <property type="match status" value="1"/>
</dbReference>
<sequence>MPKETFFNLPEEKRQQILDVAIDEFANHDYGSVSISRLVARAGIAKGSFYQYFENKEDLYIHLLELLAEKKKAMFSLDHPDPEHVGIFRYLYWVVENALHFELRYPELVRLGYRAYAAPHTLPQAVQSWLQSQVRQESMAFYRRLVALGQEQGDIRQDLNPDLVASIFEIIFTSLNQTLIGYIAEHIGGEQEDQPLFIREEILTLYHQALNILERGLAPAPPAPTSTDQPVSEEVMS</sequence>
<evidence type="ECO:0000256" key="1">
    <source>
        <dbReference type="ARBA" id="ARBA00023125"/>
    </source>
</evidence>
<protein>
    <submittedName>
        <fullName evidence="5">TetR/AcrR family transcriptional regulator</fullName>
    </submittedName>
</protein>
<dbReference type="Pfam" id="PF00440">
    <property type="entry name" value="TetR_N"/>
    <property type="match status" value="1"/>
</dbReference>
<evidence type="ECO:0000256" key="2">
    <source>
        <dbReference type="PROSITE-ProRule" id="PRU00335"/>
    </source>
</evidence>
<dbReference type="InParanoid" id="A0A540VEB4"/>
<dbReference type="SUPFAM" id="SSF46689">
    <property type="entry name" value="Homeodomain-like"/>
    <property type="match status" value="1"/>
</dbReference>
<reference evidence="5 6" key="1">
    <citation type="submission" date="2019-06" db="EMBL/GenBank/DDBJ databases">
        <title>Genome sequence of Litorilinea aerophila BAA-2444.</title>
        <authorList>
            <person name="Maclea K.S."/>
            <person name="Maurais E.G."/>
            <person name="Iannazzi L.C."/>
        </authorList>
    </citation>
    <scope>NUCLEOTIDE SEQUENCE [LARGE SCALE GENOMIC DNA]</scope>
    <source>
        <strain evidence="5 6">ATCC BAA-2444</strain>
    </source>
</reference>
<comment type="caution">
    <text evidence="5">The sequence shown here is derived from an EMBL/GenBank/DDBJ whole genome shotgun (WGS) entry which is preliminary data.</text>
</comment>
<evidence type="ECO:0000259" key="4">
    <source>
        <dbReference type="PROSITE" id="PS50977"/>
    </source>
</evidence>
<dbReference type="InterPro" id="IPR009057">
    <property type="entry name" value="Homeodomain-like_sf"/>
</dbReference>
<dbReference type="PANTHER" id="PTHR30055">
    <property type="entry name" value="HTH-TYPE TRANSCRIPTIONAL REGULATOR RUTR"/>
    <property type="match status" value="1"/>
</dbReference>
<dbReference type="GO" id="GO:0000976">
    <property type="term" value="F:transcription cis-regulatory region binding"/>
    <property type="evidence" value="ECO:0007669"/>
    <property type="project" value="TreeGrafter"/>
</dbReference>
<dbReference type="Gene3D" id="1.10.357.10">
    <property type="entry name" value="Tetracycline Repressor, domain 2"/>
    <property type="match status" value="1"/>
</dbReference>
<feature type="region of interest" description="Disordered" evidence="3">
    <location>
        <begin position="217"/>
        <end position="237"/>
    </location>
</feature>
<dbReference type="InterPro" id="IPR050109">
    <property type="entry name" value="HTH-type_TetR-like_transc_reg"/>
</dbReference>
<dbReference type="GO" id="GO:0003700">
    <property type="term" value="F:DNA-binding transcription factor activity"/>
    <property type="evidence" value="ECO:0007669"/>
    <property type="project" value="TreeGrafter"/>
</dbReference>
<dbReference type="PANTHER" id="PTHR30055:SF233">
    <property type="entry name" value="REGULATORY PROTEIN TETR"/>
    <property type="match status" value="1"/>
</dbReference>
<dbReference type="InterPro" id="IPR049488">
    <property type="entry name" value="TM_1030-like_C"/>
</dbReference>